<evidence type="ECO:0000256" key="5">
    <source>
        <dbReference type="ARBA" id="ARBA00022679"/>
    </source>
</evidence>
<comment type="similarity">
    <text evidence="2">Belongs to the UbiA prenyltransferase family.</text>
</comment>
<dbReference type="VEuPathDB" id="VectorBase:LDEU002946"/>
<keyword evidence="11 14" id="KW-0472">Membrane</keyword>
<comment type="caution">
    <text evidence="15">The sequence shown here is derived from an EMBL/GenBank/DDBJ whole genome shotgun (WGS) entry which is preliminary data.</text>
</comment>
<evidence type="ECO:0000313" key="15">
    <source>
        <dbReference type="EMBL" id="RWS29094.1"/>
    </source>
</evidence>
<proteinExistence type="inferred from homology"/>
<evidence type="ECO:0000256" key="8">
    <source>
        <dbReference type="ARBA" id="ARBA00022989"/>
    </source>
</evidence>
<keyword evidence="8 14" id="KW-1133">Transmembrane helix</keyword>
<evidence type="ECO:0000313" key="16">
    <source>
        <dbReference type="Proteomes" id="UP000288716"/>
    </source>
</evidence>
<dbReference type="Gene3D" id="1.10.357.140">
    <property type="entry name" value="UbiA prenyltransferase"/>
    <property type="match status" value="1"/>
</dbReference>
<feature type="transmembrane region" description="Helical" evidence="14">
    <location>
        <begin position="329"/>
        <end position="349"/>
    </location>
</feature>
<dbReference type="InterPro" id="IPR006369">
    <property type="entry name" value="Protohaem_IX_farnesylTrfase"/>
</dbReference>
<evidence type="ECO:0000256" key="3">
    <source>
        <dbReference type="ARBA" id="ARBA00012292"/>
    </source>
</evidence>
<dbReference type="PANTHER" id="PTHR43448">
    <property type="entry name" value="PROTOHEME IX FARNESYLTRANSFERASE, MITOCHONDRIAL"/>
    <property type="match status" value="1"/>
</dbReference>
<dbReference type="OrthoDB" id="5211at2759"/>
<comment type="catalytic activity">
    <reaction evidence="13">
        <text>heme b + (2E,6E)-farnesyl diphosphate + H2O = Fe(II)-heme o + diphosphate</text>
        <dbReference type="Rhea" id="RHEA:28070"/>
        <dbReference type="ChEBI" id="CHEBI:15377"/>
        <dbReference type="ChEBI" id="CHEBI:33019"/>
        <dbReference type="ChEBI" id="CHEBI:60344"/>
        <dbReference type="ChEBI" id="CHEBI:60530"/>
        <dbReference type="ChEBI" id="CHEBI:175763"/>
        <dbReference type="EC" id="2.5.1.141"/>
    </reaction>
</comment>
<dbReference type="EMBL" id="NCKV01001073">
    <property type="protein sequence ID" value="RWS29094.1"/>
    <property type="molecule type" value="Genomic_DNA"/>
</dbReference>
<dbReference type="Pfam" id="PF01040">
    <property type="entry name" value="UbiA"/>
    <property type="match status" value="1"/>
</dbReference>
<evidence type="ECO:0000256" key="10">
    <source>
        <dbReference type="ARBA" id="ARBA00023133"/>
    </source>
</evidence>
<keyword evidence="10" id="KW-0350">Heme biosynthesis</keyword>
<evidence type="ECO:0000256" key="1">
    <source>
        <dbReference type="ARBA" id="ARBA00004225"/>
    </source>
</evidence>
<name>A0A443SNK3_9ACAR</name>
<dbReference type="CDD" id="cd13957">
    <property type="entry name" value="PT_UbiA_Cox10"/>
    <property type="match status" value="1"/>
</dbReference>
<keyword evidence="6 14" id="KW-0812">Transmembrane</keyword>
<feature type="transmembrane region" description="Helical" evidence="14">
    <location>
        <begin position="361"/>
        <end position="379"/>
    </location>
</feature>
<dbReference type="GO" id="GO:0008495">
    <property type="term" value="F:protoheme IX farnesyltransferase activity"/>
    <property type="evidence" value="ECO:0007669"/>
    <property type="project" value="UniProtKB-EC"/>
</dbReference>
<feature type="transmembrane region" description="Helical" evidence="14">
    <location>
        <begin position="179"/>
        <end position="199"/>
    </location>
</feature>
<keyword evidence="16" id="KW-1185">Reference proteome</keyword>
<dbReference type="HAMAP" id="MF_00154">
    <property type="entry name" value="CyoE_CtaB"/>
    <property type="match status" value="1"/>
</dbReference>
<keyword evidence="9" id="KW-0496">Mitochondrion</keyword>
<dbReference type="PANTHER" id="PTHR43448:SF2">
    <property type="entry name" value="PROTOHEME IX FARNESYLTRANSFERASE, MITOCHONDRIAL"/>
    <property type="match status" value="1"/>
</dbReference>
<evidence type="ECO:0000256" key="11">
    <source>
        <dbReference type="ARBA" id="ARBA00023136"/>
    </source>
</evidence>
<evidence type="ECO:0000256" key="6">
    <source>
        <dbReference type="ARBA" id="ARBA00022692"/>
    </source>
</evidence>
<dbReference type="Proteomes" id="UP000288716">
    <property type="component" value="Unassembled WGS sequence"/>
</dbReference>
<evidence type="ECO:0000256" key="13">
    <source>
        <dbReference type="ARBA" id="ARBA00047690"/>
    </source>
</evidence>
<dbReference type="InterPro" id="IPR000537">
    <property type="entry name" value="UbiA_prenyltransferase"/>
</dbReference>
<evidence type="ECO:0000256" key="9">
    <source>
        <dbReference type="ARBA" id="ARBA00023128"/>
    </source>
</evidence>
<evidence type="ECO:0000256" key="12">
    <source>
        <dbReference type="ARBA" id="ARBA00030253"/>
    </source>
</evidence>
<dbReference type="FunFam" id="1.10.357.140:FF:000004">
    <property type="entry name" value="Protoheme IX farnesyltransferase, mitochondrial"/>
    <property type="match status" value="1"/>
</dbReference>
<feature type="transmembrane region" description="Helical" evidence="14">
    <location>
        <begin position="230"/>
        <end position="251"/>
    </location>
</feature>
<sequence length="398" mass="44376">VTNAVRIRSTNFLFLCVKFEPRTNRVLKSVRFLLPQTAISNYLPSACLSTKPAPQRDDANTDISDTSISLPCDEHREIKKFIKVENELEWKEIADPSAKDLVKYWLQLSKFRLTTLVVLTTLAGYSMASASFDASLMSATLLGTALSSSSAASLNQFFEIPYDSQMNRTRNRPLVLGKISPLHSVIFSAVTGVSGLAILSYFVNPITATLGVCNLVLYSFIYTPMKRANILNTWIGSIVGAVPPVMGFTAVTGVIDLPAILLGSLLFSWQFPHFNALSWNMRHDYARAGYRMMSVTNPDLCVRTAFRHSCLISLYTSLMSAPFIGLTHWSFALLSAPFNVYLIYLTWKFKSKPDANSSRKLFKYSLVHLPALILLMLLTKNSKKQDLTQPCIADNVKL</sequence>
<gene>
    <name evidence="15" type="ORF">B4U80_01003</name>
</gene>
<keyword evidence="7" id="KW-0809">Transit peptide</keyword>
<dbReference type="InterPro" id="IPR030470">
    <property type="entry name" value="UbiA_prenylTrfase_CS"/>
</dbReference>
<evidence type="ECO:0000256" key="2">
    <source>
        <dbReference type="ARBA" id="ARBA00005985"/>
    </source>
</evidence>
<feature type="transmembrane region" description="Helical" evidence="14">
    <location>
        <begin position="205"/>
        <end position="223"/>
    </location>
</feature>
<evidence type="ECO:0000256" key="7">
    <source>
        <dbReference type="ARBA" id="ARBA00022946"/>
    </source>
</evidence>
<dbReference type="InterPro" id="IPR044878">
    <property type="entry name" value="UbiA_sf"/>
</dbReference>
<feature type="non-terminal residue" evidence="15">
    <location>
        <position position="1"/>
    </location>
</feature>
<dbReference type="EC" id="2.5.1.141" evidence="3"/>
<reference evidence="15 16" key="1">
    <citation type="journal article" date="2018" name="Gigascience">
        <title>Genomes of trombidid mites reveal novel predicted allergens and laterally-transferred genes associated with secondary metabolism.</title>
        <authorList>
            <person name="Dong X."/>
            <person name="Chaisiri K."/>
            <person name="Xia D."/>
            <person name="Armstrong S.D."/>
            <person name="Fang Y."/>
            <person name="Donnelly M.J."/>
            <person name="Kadowaki T."/>
            <person name="McGarry J.W."/>
            <person name="Darby A.C."/>
            <person name="Makepeace B.L."/>
        </authorList>
    </citation>
    <scope>NUCLEOTIDE SEQUENCE [LARGE SCALE GENOMIC DNA]</scope>
    <source>
        <strain evidence="15">UoL-UT</strain>
    </source>
</reference>
<dbReference type="PROSITE" id="PS00943">
    <property type="entry name" value="UBIA"/>
    <property type="match status" value="1"/>
</dbReference>
<dbReference type="GO" id="GO:0031966">
    <property type="term" value="C:mitochondrial membrane"/>
    <property type="evidence" value="ECO:0007669"/>
    <property type="project" value="UniProtKB-SubCell"/>
</dbReference>
<organism evidence="15 16">
    <name type="scientific">Leptotrombidium deliense</name>
    <dbReference type="NCBI Taxonomy" id="299467"/>
    <lineage>
        <taxon>Eukaryota</taxon>
        <taxon>Metazoa</taxon>
        <taxon>Ecdysozoa</taxon>
        <taxon>Arthropoda</taxon>
        <taxon>Chelicerata</taxon>
        <taxon>Arachnida</taxon>
        <taxon>Acari</taxon>
        <taxon>Acariformes</taxon>
        <taxon>Trombidiformes</taxon>
        <taxon>Prostigmata</taxon>
        <taxon>Anystina</taxon>
        <taxon>Parasitengona</taxon>
        <taxon>Trombiculoidea</taxon>
        <taxon>Trombiculidae</taxon>
        <taxon>Leptotrombidium</taxon>
    </lineage>
</organism>
<feature type="transmembrane region" description="Helical" evidence="14">
    <location>
        <begin position="257"/>
        <end position="279"/>
    </location>
</feature>
<accession>A0A443SNK3</accession>
<dbReference type="GO" id="GO:0006784">
    <property type="term" value="P:heme A biosynthetic process"/>
    <property type="evidence" value="ECO:0007669"/>
    <property type="project" value="TreeGrafter"/>
</dbReference>
<keyword evidence="5 15" id="KW-0808">Transferase</keyword>
<evidence type="ECO:0000256" key="14">
    <source>
        <dbReference type="SAM" id="Phobius"/>
    </source>
</evidence>
<dbReference type="NCBIfam" id="TIGR01473">
    <property type="entry name" value="cyoE_ctaB"/>
    <property type="match status" value="1"/>
</dbReference>
<protein>
    <recommendedName>
        <fullName evidence="4">Protoheme IX farnesyltransferase, mitochondrial</fullName>
        <ecNumber evidence="3">2.5.1.141</ecNumber>
    </recommendedName>
    <alternativeName>
        <fullName evidence="12">Heme O synthase</fullName>
    </alternativeName>
</protein>
<dbReference type="STRING" id="299467.A0A443SNK3"/>
<comment type="subcellular location">
    <subcellularLocation>
        <location evidence="1">Mitochondrion membrane</location>
        <topology evidence="1">Multi-pass membrane protein</topology>
    </subcellularLocation>
</comment>
<dbReference type="AlphaFoldDB" id="A0A443SNK3"/>
<evidence type="ECO:0000256" key="4">
    <source>
        <dbReference type="ARBA" id="ARBA00016335"/>
    </source>
</evidence>